<accession>A0ABV4UXA2</accession>
<evidence type="ECO:0000313" key="1">
    <source>
        <dbReference type="EMBL" id="MFB0841827.1"/>
    </source>
</evidence>
<gene>
    <name evidence="1" type="ORF">ACEU3E_06580</name>
</gene>
<sequence length="131" mass="15607">MNDRPYLACLDLDFEWTAPQLKEFLRLWGLGFKLADIAKELNRDPDEVALLIIDLGRKGKLGHYPRHRKRPKPYKKIDVQKLHQLYLNPSLSMTQIAKHFGAGRRRCYQIITRERLKEPEKWPARKEERSK</sequence>
<dbReference type="EMBL" id="JBHDLN010000003">
    <property type="protein sequence ID" value="MFB0841827.1"/>
    <property type="molecule type" value="Genomic_DNA"/>
</dbReference>
<dbReference type="RefSeq" id="WP_373949497.1">
    <property type="nucleotide sequence ID" value="NZ_JBHDLN010000003.1"/>
</dbReference>
<proteinExistence type="predicted"/>
<evidence type="ECO:0000313" key="2">
    <source>
        <dbReference type="Proteomes" id="UP001575622"/>
    </source>
</evidence>
<protein>
    <submittedName>
        <fullName evidence="1">Uncharacterized protein</fullName>
    </submittedName>
</protein>
<keyword evidence="2" id="KW-1185">Reference proteome</keyword>
<name>A0ABV4UXA2_9BACL</name>
<reference evidence="1 2" key="1">
    <citation type="submission" date="2024-09" db="EMBL/GenBank/DDBJ databases">
        <authorList>
            <person name="Makale K.P.P."/>
            <person name="Makhzoum A."/>
            <person name="Rantong G."/>
            <person name="Rahube T.O."/>
        </authorList>
    </citation>
    <scope>NUCLEOTIDE SEQUENCE [LARGE SCALE GENOMIC DNA]</scope>
    <source>
        <strain evidence="1 2">KM_D13</strain>
    </source>
</reference>
<dbReference type="Proteomes" id="UP001575622">
    <property type="component" value="Unassembled WGS sequence"/>
</dbReference>
<comment type="caution">
    <text evidence="1">The sequence shown here is derived from an EMBL/GenBank/DDBJ whole genome shotgun (WGS) entry which is preliminary data.</text>
</comment>
<organism evidence="1 2">
    <name type="scientific">Paenibacillus oleatilyticus</name>
    <dbReference type="NCBI Taxonomy" id="2594886"/>
    <lineage>
        <taxon>Bacteria</taxon>
        <taxon>Bacillati</taxon>
        <taxon>Bacillota</taxon>
        <taxon>Bacilli</taxon>
        <taxon>Bacillales</taxon>
        <taxon>Paenibacillaceae</taxon>
        <taxon>Paenibacillus</taxon>
    </lineage>
</organism>